<gene>
    <name evidence="9" type="ORF">DGAL_LOCUS13062</name>
</gene>
<dbReference type="InterPro" id="IPR001747">
    <property type="entry name" value="Vitellogenin_N"/>
</dbReference>
<proteinExistence type="predicted"/>
<comment type="caution">
    <text evidence="5">Lacks conserved residue(s) required for the propagation of feature annotation.</text>
</comment>
<dbReference type="PROSITE" id="PS51233">
    <property type="entry name" value="VWFD"/>
    <property type="match status" value="1"/>
</dbReference>
<evidence type="ECO:0000256" key="6">
    <source>
        <dbReference type="SAM" id="SignalP"/>
    </source>
</evidence>
<evidence type="ECO:0008006" key="11">
    <source>
        <dbReference type="Google" id="ProtNLM"/>
    </source>
</evidence>
<sequence>MTRLRLIALALLVVVGQCRSEGLFEDGQEYQYSYLTFTTSGVRDPTPSGSSFGIRGNLLIQKQAGEAIVKLSDVTLGMHNGPDTLLSTVKFLKKPELVMLEKPFKISFLNGKITGFDADASDAEWSINIKKGLATKLQMDVVAGEIGKGDTAFLRTVEDTVVGTCNTTYSFGGSEKGRLMLIKQRTQSECTNVPRLGHNSFGASNCAGKLQDELVATTQLYYQLSRGSSSNSAKAHIISSFGYQVLQWHPPAGSPFYNLANTTLVLKSSGPIAKPISASGLTKHYGSLRYTLKRPIPTPEDLDLSREEDFLHPEEPQAQQALRAKAVPTLSKLKEVIGSSPLNDETLLDPTAMAAIQLFQSMSLESLKAVWKNVESDEELKNLFTEILPVTGTNPAALLIKELILSGKLSDMEARRMVAFLPYYLRMPSEKLLTSWEDLLKESPSIKTKELRGAIALAFGHLIGVTCGGNKLRPCKTDTINKYTRMAYEAFKSAKTHPEMIVALSTLRNTNLIPAIERLIPHVKSGSVPHAVRPHVIFALQPIAAVNRNKFLSAVLPLILNATETTEIRIAAVSTLFRVQPTFLELQQLIAGAIWERNQEVLNFIMTTFRNYADSKNPCIKPIANQLQLLLRRVAHIKTNFFRSSNRVFDFHDQKYGFGGGLQLVTVYGEESRAPLILSGRANYRVSEFNYVPIEIMIRLEGVEDAYVRLFRKLDPKDFKLDTLKDLLQKTMKVVPRQQAPMKMEILLRSQGYTLMYRHMAMEEIAGLMEGKGLVEMISRGLKLTRSMVMLGGQHISWRANDVGLPVGVGLSTPGFARHQLAYGNVNQPNKLGRSIQADLDITLQVVTYMVAYNPLGVSQGIIKARGSRIHLPANVLVGFSPSDSQVEVKINTPTEEKPLSYLFTSKTAAFMWGKDDSKALSYLKDTCSECEPKSLVTRGEQFRKGQVVRENINELLGMESHVEVYNCETYTGKASIAKVMYESFKPSEINSHGSVPGFFIMGFMQMRNYFYQYPPTGTCSMKAVLHRTQVNPAEAVEIKLKMDSAVPSGKKAAPGKTFSNVKGAVTLLGSPERKWNVEVNIEKEPFNIKSQVAVKIARLANPGLNVPSRALCVNVKTAWAALPEDIFETPSTIEPSVQREVSFVWGEAPSDQCPKANAKDISTILIKVQGNITEAQREAATNRNTYPYDRCDLDRNDAGRSGIVVPMTQACYEAVLNYATPRSYVLDIHYANMSPRGQMALARVDTMLKASLLPYWSMHAPHDPTVTTAKKVAGAGHIELKLDVNEDDVDLHVHTDLMHSHYENVDVLKNFGMALRNARLPLSQMFATKAGFVGIARCDVAAKAVVTFDNVPMNADLPTCYTLISADCSPNPRYAVFAKKTTGPSLPLAVKIYAGGHTLELNPVASGVEVKANDKVVKVENNKPYVLADKDNVIQYIVVNKIGARYHVEVPVLELTFRYTGDDITSLILAPHHSQHCGLCGDYNGQFSRELVSPSGCNVKDATDLARSYVLRDNKCKDSIPVPPCVAEPISVGERKTRSVGIVGLMDKFIRS</sequence>
<dbReference type="InterPro" id="IPR001846">
    <property type="entry name" value="VWF_type-D"/>
</dbReference>
<dbReference type="SMART" id="SM00216">
    <property type="entry name" value="VWD"/>
    <property type="match status" value="1"/>
</dbReference>
<dbReference type="SMART" id="SM00638">
    <property type="entry name" value="LPD_N"/>
    <property type="match status" value="1"/>
</dbReference>
<evidence type="ECO:0000256" key="1">
    <source>
        <dbReference type="ARBA" id="ARBA00022729"/>
    </source>
</evidence>
<dbReference type="InterPro" id="IPR011030">
    <property type="entry name" value="Lipovitellin_superhlx_dom"/>
</dbReference>
<dbReference type="Pfam" id="PF01347">
    <property type="entry name" value="Vitellogenin_N"/>
    <property type="match status" value="1"/>
</dbReference>
<dbReference type="SUPFAM" id="SSF56968">
    <property type="entry name" value="Lipovitellin-phosvitin complex, beta-sheet shell regions"/>
    <property type="match status" value="1"/>
</dbReference>
<evidence type="ECO:0000256" key="2">
    <source>
        <dbReference type="ARBA" id="ARBA00022761"/>
    </source>
</evidence>
<evidence type="ECO:0000256" key="3">
    <source>
        <dbReference type="ARBA" id="ARBA00023157"/>
    </source>
</evidence>
<dbReference type="PROSITE" id="PS51211">
    <property type="entry name" value="VITELLOGENIN"/>
    <property type="match status" value="1"/>
</dbReference>
<name>A0A8J2RZD3_9CRUS</name>
<keyword evidence="3" id="KW-1015">Disulfide bond</keyword>
<dbReference type="SUPFAM" id="SSF48431">
    <property type="entry name" value="Lipovitellin-phosvitin complex, superhelical domain"/>
    <property type="match status" value="1"/>
</dbReference>
<dbReference type="OrthoDB" id="5956066at2759"/>
<dbReference type="PANTHER" id="PTHR23345">
    <property type="entry name" value="VITELLOGENIN-RELATED"/>
    <property type="match status" value="1"/>
</dbReference>
<dbReference type="InterPro" id="IPR015816">
    <property type="entry name" value="Vitellinogen_b-sht_N"/>
</dbReference>
<dbReference type="EMBL" id="CAKKLH010000292">
    <property type="protein sequence ID" value="CAH0109581.1"/>
    <property type="molecule type" value="Genomic_DNA"/>
</dbReference>
<keyword evidence="10" id="KW-1185">Reference proteome</keyword>
<dbReference type="InterPro" id="IPR015819">
    <property type="entry name" value="Lipid_transp_b-sht_shell"/>
</dbReference>
<organism evidence="9 10">
    <name type="scientific">Daphnia galeata</name>
    <dbReference type="NCBI Taxonomy" id="27404"/>
    <lineage>
        <taxon>Eukaryota</taxon>
        <taxon>Metazoa</taxon>
        <taxon>Ecdysozoa</taxon>
        <taxon>Arthropoda</taxon>
        <taxon>Crustacea</taxon>
        <taxon>Branchiopoda</taxon>
        <taxon>Diplostraca</taxon>
        <taxon>Cladocera</taxon>
        <taxon>Anomopoda</taxon>
        <taxon>Daphniidae</taxon>
        <taxon>Daphnia</taxon>
    </lineage>
</organism>
<dbReference type="Gene3D" id="2.30.230.10">
    <property type="entry name" value="Lipovitellin, beta-sheet shell regions, chain A"/>
    <property type="match status" value="1"/>
</dbReference>
<comment type="caution">
    <text evidence="9">The sequence shown here is derived from an EMBL/GenBank/DDBJ whole genome shotgun (WGS) entry which is preliminary data.</text>
</comment>
<feature type="signal peptide" evidence="6">
    <location>
        <begin position="1"/>
        <end position="20"/>
    </location>
</feature>
<feature type="chain" id="PRO_5035271105" description="Vitellogenin-1" evidence="6">
    <location>
        <begin position="21"/>
        <end position="1553"/>
    </location>
</feature>
<dbReference type="GO" id="GO:0005319">
    <property type="term" value="F:lipid transporter activity"/>
    <property type="evidence" value="ECO:0007669"/>
    <property type="project" value="InterPro"/>
</dbReference>
<evidence type="ECO:0000259" key="7">
    <source>
        <dbReference type="PROSITE" id="PS51211"/>
    </source>
</evidence>
<reference evidence="9" key="1">
    <citation type="submission" date="2021-11" db="EMBL/GenBank/DDBJ databases">
        <authorList>
            <person name="Schell T."/>
        </authorList>
    </citation>
    <scope>NUCLEOTIDE SEQUENCE</scope>
    <source>
        <strain evidence="9">M5</strain>
    </source>
</reference>
<dbReference type="PANTHER" id="PTHR23345:SF15">
    <property type="entry name" value="VITELLOGENIN 1-RELATED"/>
    <property type="match status" value="1"/>
</dbReference>
<protein>
    <recommendedName>
        <fullName evidence="11">Vitellogenin-1</fullName>
    </recommendedName>
</protein>
<evidence type="ECO:0000256" key="5">
    <source>
        <dbReference type="PROSITE-ProRule" id="PRU00557"/>
    </source>
</evidence>
<feature type="domain" description="VWFD" evidence="8">
    <location>
        <begin position="1337"/>
        <end position="1518"/>
    </location>
</feature>
<dbReference type="FunFam" id="2.30.230.10:FF:000012">
    <property type="entry name" value="Putative Vitellogenin-1"/>
    <property type="match status" value="1"/>
</dbReference>
<evidence type="ECO:0000256" key="4">
    <source>
        <dbReference type="ARBA" id="ARBA00023180"/>
    </source>
</evidence>
<dbReference type="InterPro" id="IPR050733">
    <property type="entry name" value="Vitellogenin/Apolipophorin"/>
</dbReference>
<dbReference type="FunFam" id="1.25.10.20:FF:000006">
    <property type="entry name" value="Putative Vitellogenin-1"/>
    <property type="match status" value="1"/>
</dbReference>
<evidence type="ECO:0000313" key="10">
    <source>
        <dbReference type="Proteomes" id="UP000789390"/>
    </source>
</evidence>
<keyword evidence="2" id="KW-0758">Storage protein</keyword>
<evidence type="ECO:0000259" key="8">
    <source>
        <dbReference type="PROSITE" id="PS51233"/>
    </source>
</evidence>
<accession>A0A8J2RZD3</accession>
<dbReference type="Pfam" id="PF00094">
    <property type="entry name" value="VWD"/>
    <property type="match status" value="1"/>
</dbReference>
<evidence type="ECO:0000313" key="9">
    <source>
        <dbReference type="EMBL" id="CAH0109581.1"/>
    </source>
</evidence>
<dbReference type="Gene3D" id="1.25.10.20">
    <property type="entry name" value="Vitellinogen, superhelical"/>
    <property type="match status" value="1"/>
</dbReference>
<keyword evidence="1 6" id="KW-0732">Signal</keyword>
<dbReference type="Proteomes" id="UP000789390">
    <property type="component" value="Unassembled WGS sequence"/>
</dbReference>
<keyword evidence="4" id="KW-0325">Glycoprotein</keyword>
<feature type="domain" description="Vitellogenin" evidence="7">
    <location>
        <begin position="24"/>
        <end position="678"/>
    </location>
</feature>